<dbReference type="InterPro" id="IPR013840">
    <property type="entry name" value="DNAligase_N"/>
</dbReference>
<dbReference type="CDD" id="cd00114">
    <property type="entry name" value="LIGANc"/>
    <property type="match status" value="1"/>
</dbReference>
<evidence type="ECO:0000256" key="16">
    <source>
        <dbReference type="RuleBase" id="RU000618"/>
    </source>
</evidence>
<dbReference type="Pfam" id="PF12826">
    <property type="entry name" value="HHH_2"/>
    <property type="match status" value="1"/>
</dbReference>
<dbReference type="InterPro" id="IPR018239">
    <property type="entry name" value="DNA_ligase_AS"/>
</dbReference>
<dbReference type="FunFam" id="1.10.287.610:FF:000002">
    <property type="entry name" value="DNA ligase"/>
    <property type="match status" value="1"/>
</dbReference>
<keyword evidence="7 15" id="KW-0227">DNA damage</keyword>
<dbReference type="Proteomes" id="UP000004105">
    <property type="component" value="Unassembled WGS sequence"/>
</dbReference>
<dbReference type="NCBIfam" id="TIGR00575">
    <property type="entry name" value="dnlj"/>
    <property type="match status" value="1"/>
</dbReference>
<dbReference type="GO" id="GO:0005829">
    <property type="term" value="C:cytosol"/>
    <property type="evidence" value="ECO:0007669"/>
    <property type="project" value="TreeGrafter"/>
</dbReference>
<dbReference type="SUPFAM" id="SSF56091">
    <property type="entry name" value="DNA ligase/mRNA capping enzyme, catalytic domain"/>
    <property type="match status" value="1"/>
</dbReference>
<feature type="binding site" evidence="15">
    <location>
        <position position="530"/>
    </location>
    <ligand>
        <name>Zn(2+)</name>
        <dbReference type="ChEBI" id="CHEBI:29105"/>
    </ligand>
</feature>
<dbReference type="InterPro" id="IPR010994">
    <property type="entry name" value="RuvA_2-like"/>
</dbReference>
<dbReference type="GO" id="GO:0006260">
    <property type="term" value="P:DNA replication"/>
    <property type="evidence" value="ECO:0007669"/>
    <property type="project" value="UniProtKB-KW"/>
</dbReference>
<evidence type="ECO:0000256" key="6">
    <source>
        <dbReference type="ARBA" id="ARBA00022723"/>
    </source>
</evidence>
<dbReference type="Pfam" id="PF01653">
    <property type="entry name" value="DNA_ligase_aden"/>
    <property type="match status" value="1"/>
</dbReference>
<evidence type="ECO:0000256" key="14">
    <source>
        <dbReference type="ARBA" id="ARBA00060881"/>
    </source>
</evidence>
<feature type="domain" description="BRCT" evidence="17">
    <location>
        <begin position="808"/>
        <end position="887"/>
    </location>
</feature>
<feature type="binding site" evidence="15">
    <location>
        <position position="506"/>
    </location>
    <ligand>
        <name>Zn(2+)</name>
        <dbReference type="ChEBI" id="CHEBI:29105"/>
    </ligand>
</feature>
<dbReference type="InterPro" id="IPR012340">
    <property type="entry name" value="NA-bd_OB-fold"/>
</dbReference>
<dbReference type="EMBL" id="AFAY01000050">
    <property type="protein sequence ID" value="EGF08438.1"/>
    <property type="molecule type" value="Genomic_DNA"/>
</dbReference>
<feature type="binding site" evidence="15">
    <location>
        <position position="184"/>
    </location>
    <ligand>
        <name>NAD(+)</name>
        <dbReference type="ChEBI" id="CHEBI:57540"/>
    </ligand>
</feature>
<keyword evidence="11 15" id="KW-0234">DNA repair</keyword>
<dbReference type="InterPro" id="IPR013839">
    <property type="entry name" value="DNAligase_adenylation"/>
</dbReference>
<evidence type="ECO:0000256" key="1">
    <source>
        <dbReference type="ARBA" id="ARBA00004067"/>
    </source>
</evidence>
<evidence type="ECO:0000256" key="13">
    <source>
        <dbReference type="ARBA" id="ARBA00034005"/>
    </source>
</evidence>
<dbReference type="Gene3D" id="6.20.10.30">
    <property type="match status" value="1"/>
</dbReference>
<dbReference type="FunFam" id="2.40.50.140:FF:000012">
    <property type="entry name" value="DNA ligase"/>
    <property type="match status" value="1"/>
</dbReference>
<evidence type="ECO:0000259" key="17">
    <source>
        <dbReference type="PROSITE" id="PS50172"/>
    </source>
</evidence>
<organism evidence="18 19">
    <name type="scientific">Neisseria bacilliformis ATCC BAA-1200</name>
    <dbReference type="NCBI Taxonomy" id="888742"/>
    <lineage>
        <taxon>Bacteria</taxon>
        <taxon>Pseudomonadati</taxon>
        <taxon>Pseudomonadota</taxon>
        <taxon>Betaproteobacteria</taxon>
        <taxon>Neisseriales</taxon>
        <taxon>Neisseriaceae</taxon>
        <taxon>Neisseria</taxon>
    </lineage>
</organism>
<dbReference type="Pfam" id="PF00533">
    <property type="entry name" value="BRCT"/>
    <property type="match status" value="1"/>
</dbReference>
<dbReference type="SUPFAM" id="SSF50249">
    <property type="entry name" value="Nucleic acid-binding proteins"/>
    <property type="match status" value="1"/>
</dbReference>
<evidence type="ECO:0000313" key="19">
    <source>
        <dbReference type="Proteomes" id="UP000004105"/>
    </source>
</evidence>
<dbReference type="PROSITE" id="PS01056">
    <property type="entry name" value="DNA_LIGASE_N2"/>
    <property type="match status" value="1"/>
</dbReference>
<evidence type="ECO:0000256" key="8">
    <source>
        <dbReference type="ARBA" id="ARBA00022833"/>
    </source>
</evidence>
<comment type="similarity">
    <text evidence="14 15">Belongs to the NAD-dependent DNA ligase family. LigA subfamily.</text>
</comment>
<feature type="binding site" evidence="15">
    <location>
        <position position="386"/>
    </location>
    <ligand>
        <name>NAD(+)</name>
        <dbReference type="ChEBI" id="CHEBI:57540"/>
    </ligand>
</feature>
<feature type="binding site" evidence="15">
    <location>
        <position position="244"/>
    </location>
    <ligand>
        <name>NAD(+)</name>
        <dbReference type="ChEBI" id="CHEBI:57540"/>
    </ligand>
</feature>
<dbReference type="Pfam" id="PF03120">
    <property type="entry name" value="OB_DNA_ligase"/>
    <property type="match status" value="1"/>
</dbReference>
<sequence>MDTLRAFLTRQAGIFCQKHRRKADCPQTPGRLKTRYRPSENRFPRFQTASNISDSLTFQIDTRMNDPAAKIRELTDLLNRYGYEYYTLDAPSVPDAEYDRLFRELEALEAAHPELKLPDSPTQRVGGAPLAGFAEVRHEVPMLSLTNAFSPQDENGVFDHAEMTAFDERVRGGLGGANPQYVIEPKFDGLAVSLLYRDGVLQQAATRGDGASGEDVTQNIKTVSNIPLRLHGADTPALIEIRGEVLMLKADFAALNRRQEEAGQKPFANPRNAAAGSLRQLDSRITAQRKLHFFPYSIARQEGGFAAESHIQELEYCGTLGFSLPEGNYGCFGNIAEVLAFYEQMQQKRPALPYEIDGMVVKVNSLAQQRELGFISRAPRWAIAHKFPAEEALTTVEAIDVQIGRTGAVTPVARLQPVFVGGVTVTNATLHNQDEVSRKDVRVGDTVVVRRAGDVIPEVVRVVLERRPMKAATVSNDTNAQNDLFEQRPSEKTQPAYPPYRLPENCPICRSPIEREEGEAVARCSGGMLCSAQRAQGLIHFASRKAMDIDGLGQKQIEQLVAQDLVRHFADLYRLDVPVLQKMKETAEQSENVSDGLSNTSAAKPKKQPTKWAENIIAGIENSKTPELARFLFALGIRHVGERTAKTLAQAFGTLDTVRRAPEPVLACLPDIGEVVARSVAHFFAQDAQQAMIDELLAAGVAPKTQPATLPVLRHAEPQRWLARLPDFKISETKAQALWELAGKKTDALLTDQALPADWQAWRSVPQNETLLRHTIAFLNELDQRSSRGREAAHSESSIADTANLSDGLNEAVAGKTFVLTGTLPTLKRDQAQAMIEAAGGKVSGSVSKKTDYVIAGEAAGSKLEKALALGVAVLGEEELLAMLGRG</sequence>
<evidence type="ECO:0000256" key="4">
    <source>
        <dbReference type="ARBA" id="ARBA00022598"/>
    </source>
</evidence>
<dbReference type="EC" id="6.5.1.2" evidence="2 15"/>
<dbReference type="InterPro" id="IPR001357">
    <property type="entry name" value="BRCT_dom"/>
</dbReference>
<keyword evidence="5 15" id="KW-0235">DNA replication</keyword>
<keyword evidence="12 15" id="KW-0464">Manganese</keyword>
<dbReference type="Gene3D" id="3.40.50.10190">
    <property type="entry name" value="BRCT domain"/>
    <property type="match status" value="1"/>
</dbReference>
<keyword evidence="6 15" id="KW-0479">Metal-binding</keyword>
<dbReference type="SUPFAM" id="SSF52113">
    <property type="entry name" value="BRCT domain"/>
    <property type="match status" value="1"/>
</dbReference>
<dbReference type="GO" id="GO:0003911">
    <property type="term" value="F:DNA ligase (NAD+) activity"/>
    <property type="evidence" value="ECO:0007669"/>
    <property type="project" value="UniProtKB-UniRule"/>
</dbReference>
<evidence type="ECO:0000313" key="18">
    <source>
        <dbReference type="EMBL" id="EGF08438.1"/>
    </source>
</evidence>
<comment type="function">
    <text evidence="1 15">DNA ligase that catalyzes the formation of phosphodiester linkages between 5'-phosphoryl and 3'-hydroxyl groups in double-stranded DNA using NAD as a coenzyme and as the energy source for the reaction. It is essential for DNA replication and repair of damaged DNA.</text>
</comment>
<evidence type="ECO:0000256" key="7">
    <source>
        <dbReference type="ARBA" id="ARBA00022763"/>
    </source>
</evidence>
<protein>
    <recommendedName>
        <fullName evidence="3 15">DNA ligase</fullName>
        <ecNumber evidence="2 15">6.5.1.2</ecNumber>
    </recommendedName>
    <alternativeName>
        <fullName evidence="15">Polydeoxyribonucleotide synthase [NAD(+)]</fullName>
    </alternativeName>
</protein>
<dbReference type="SMART" id="SM00532">
    <property type="entry name" value="LIGANc"/>
    <property type="match status" value="1"/>
</dbReference>
<dbReference type="Gene3D" id="1.10.287.610">
    <property type="entry name" value="Helix hairpin bin"/>
    <property type="match status" value="1"/>
</dbReference>
<feature type="binding site" evidence="15">
    <location>
        <begin position="144"/>
        <end position="145"/>
    </location>
    <ligand>
        <name>NAD(+)</name>
        <dbReference type="ChEBI" id="CHEBI:57540"/>
    </ligand>
</feature>
<dbReference type="FunFam" id="1.10.150.20:FF:000006">
    <property type="entry name" value="DNA ligase"/>
    <property type="match status" value="1"/>
</dbReference>
<keyword evidence="19" id="KW-1185">Reference proteome</keyword>
<evidence type="ECO:0000256" key="15">
    <source>
        <dbReference type="HAMAP-Rule" id="MF_01588"/>
    </source>
</evidence>
<feature type="binding site" evidence="15">
    <location>
        <position position="362"/>
    </location>
    <ligand>
        <name>NAD(+)</name>
        <dbReference type="ChEBI" id="CHEBI:57540"/>
    </ligand>
</feature>
<evidence type="ECO:0000256" key="11">
    <source>
        <dbReference type="ARBA" id="ARBA00023204"/>
    </source>
</evidence>
<evidence type="ECO:0000256" key="10">
    <source>
        <dbReference type="ARBA" id="ARBA00023027"/>
    </source>
</evidence>
<dbReference type="SUPFAM" id="SSF47781">
    <property type="entry name" value="RuvA domain 2-like"/>
    <property type="match status" value="1"/>
</dbReference>
<evidence type="ECO:0000256" key="2">
    <source>
        <dbReference type="ARBA" id="ARBA00012722"/>
    </source>
</evidence>
<dbReference type="GO" id="GO:0006281">
    <property type="term" value="P:DNA repair"/>
    <property type="evidence" value="ECO:0007669"/>
    <property type="project" value="UniProtKB-KW"/>
</dbReference>
<evidence type="ECO:0000256" key="12">
    <source>
        <dbReference type="ARBA" id="ARBA00023211"/>
    </source>
</evidence>
<comment type="catalytic activity">
    <reaction evidence="13 15 16">
        <text>NAD(+) + (deoxyribonucleotide)n-3'-hydroxyl + 5'-phospho-(deoxyribonucleotide)m = (deoxyribonucleotide)n+m + AMP + beta-nicotinamide D-nucleotide.</text>
        <dbReference type="EC" id="6.5.1.2"/>
    </reaction>
</comment>
<gene>
    <name evidence="18" type="primary">ligA2</name>
    <name evidence="15" type="synonym">ligA</name>
    <name evidence="18" type="ORF">HMPREF9123_2523</name>
</gene>
<dbReference type="FunFam" id="3.30.470.30:FF:000001">
    <property type="entry name" value="DNA ligase"/>
    <property type="match status" value="1"/>
</dbReference>
<reference evidence="18 19" key="1">
    <citation type="submission" date="2011-02" db="EMBL/GenBank/DDBJ databases">
        <authorList>
            <person name="Muzny D."/>
            <person name="Qin X."/>
            <person name="Deng J."/>
            <person name="Jiang H."/>
            <person name="Liu Y."/>
            <person name="Qu J."/>
            <person name="Song X.-Z."/>
            <person name="Zhang L."/>
            <person name="Thornton R."/>
            <person name="Coyle M."/>
            <person name="Francisco L."/>
            <person name="Jackson L."/>
            <person name="Javaid M."/>
            <person name="Korchina V."/>
            <person name="Kovar C."/>
            <person name="Mata R."/>
            <person name="Mathew T."/>
            <person name="Ngo R."/>
            <person name="Nguyen L."/>
            <person name="Nguyen N."/>
            <person name="Okwuonu G."/>
            <person name="Ongeri F."/>
            <person name="Pham C."/>
            <person name="Simmons D."/>
            <person name="Wilczek-Boney K."/>
            <person name="Hale W."/>
            <person name="Jakkamsetti A."/>
            <person name="Pham P."/>
            <person name="Ruth R."/>
            <person name="San Lucas F."/>
            <person name="Warren J."/>
            <person name="Zhang J."/>
            <person name="Zhao Z."/>
            <person name="Zhou C."/>
            <person name="Zhu D."/>
            <person name="Lee S."/>
            <person name="Bess C."/>
            <person name="Blankenburg K."/>
            <person name="Forbes L."/>
            <person name="Fu Q."/>
            <person name="Gubbala S."/>
            <person name="Hirani K."/>
            <person name="Jayaseelan J.C."/>
            <person name="Lara F."/>
            <person name="Munidasa M."/>
            <person name="Palculict T."/>
            <person name="Patil S."/>
            <person name="Pu L.-L."/>
            <person name="Saada N."/>
            <person name="Tang L."/>
            <person name="Weissenberger G."/>
            <person name="Zhu Y."/>
            <person name="Hemphill L."/>
            <person name="Shang Y."/>
            <person name="Youmans B."/>
            <person name="Ayvaz T."/>
            <person name="Ross M."/>
            <person name="Santibanez J."/>
            <person name="Aqrawi P."/>
            <person name="Gross S."/>
            <person name="Joshi V."/>
            <person name="Fowler G."/>
            <person name="Nazareth L."/>
            <person name="Reid J."/>
            <person name="Worley K."/>
            <person name="Petrosino J."/>
            <person name="Highlander S."/>
            <person name="Gibbs R."/>
        </authorList>
    </citation>
    <scope>NUCLEOTIDE SEQUENCE [LARGE SCALE GENOMIC DNA]</scope>
    <source>
        <strain evidence="18 19">ATCC BAA-1200</strain>
    </source>
</reference>
<evidence type="ECO:0000256" key="9">
    <source>
        <dbReference type="ARBA" id="ARBA00022842"/>
    </source>
</evidence>
<dbReference type="PANTHER" id="PTHR23389:SF9">
    <property type="entry name" value="DNA LIGASE"/>
    <property type="match status" value="1"/>
</dbReference>
<dbReference type="InterPro" id="IPR036420">
    <property type="entry name" value="BRCT_dom_sf"/>
</dbReference>
<dbReference type="InterPro" id="IPR004149">
    <property type="entry name" value="Znf_DNAligase_C4"/>
</dbReference>
<feature type="active site" description="N6-AMP-lysine intermediate" evidence="15">
    <location>
        <position position="186"/>
    </location>
</feature>
<accession>F2BFL6</accession>
<evidence type="ECO:0000256" key="5">
    <source>
        <dbReference type="ARBA" id="ARBA00022705"/>
    </source>
</evidence>
<dbReference type="Gene3D" id="2.40.50.140">
    <property type="entry name" value="Nucleic acid-binding proteins"/>
    <property type="match status" value="1"/>
</dbReference>
<comment type="caution">
    <text evidence="18">The sequence shown here is derived from an EMBL/GenBank/DDBJ whole genome shotgun (WGS) entry which is preliminary data.</text>
</comment>
<dbReference type="PANTHER" id="PTHR23389">
    <property type="entry name" value="CHROMOSOME TRANSMISSION FIDELITY FACTOR 18"/>
    <property type="match status" value="1"/>
</dbReference>
<dbReference type="PROSITE" id="PS50172">
    <property type="entry name" value="BRCT"/>
    <property type="match status" value="1"/>
</dbReference>
<comment type="caution">
    <text evidence="15">Lacks conserved residue(s) required for the propagation of feature annotation.</text>
</comment>
<dbReference type="PROSITE" id="PS01055">
    <property type="entry name" value="DNA_LIGASE_N1"/>
    <property type="match status" value="1"/>
</dbReference>
<dbReference type="InterPro" id="IPR001679">
    <property type="entry name" value="DNA_ligase"/>
</dbReference>
<dbReference type="Gene3D" id="1.10.150.20">
    <property type="entry name" value="5' to 3' exonuclease, C-terminal subdomain"/>
    <property type="match status" value="2"/>
</dbReference>
<dbReference type="FunFam" id="3.40.50.10190:FF:000045">
    <property type="entry name" value="DNA ligase"/>
    <property type="match status" value="1"/>
</dbReference>
<dbReference type="AlphaFoldDB" id="F2BFL6"/>
<keyword evidence="10 15" id="KW-0520">NAD</keyword>
<dbReference type="HAMAP" id="MF_01588">
    <property type="entry name" value="DNA_ligase_A"/>
    <property type="match status" value="1"/>
</dbReference>
<keyword evidence="4 15" id="KW-0436">Ligase</keyword>
<evidence type="ECO:0000256" key="3">
    <source>
        <dbReference type="ARBA" id="ARBA00013308"/>
    </source>
</evidence>
<keyword evidence="8 15" id="KW-0862">Zinc</keyword>
<keyword evidence="9 15" id="KW-0460">Magnesium</keyword>
<dbReference type="InterPro" id="IPR004150">
    <property type="entry name" value="NAD_DNA_ligase_OB"/>
</dbReference>
<dbReference type="NCBIfam" id="NF005932">
    <property type="entry name" value="PRK07956.1"/>
    <property type="match status" value="1"/>
</dbReference>
<proteinExistence type="inferred from homology"/>
<dbReference type="InterPro" id="IPR041663">
    <property type="entry name" value="DisA/LigA_HHH"/>
</dbReference>
<dbReference type="Pfam" id="PF03119">
    <property type="entry name" value="DNA_ligase_ZBD"/>
    <property type="match status" value="1"/>
</dbReference>
<feature type="binding site" evidence="15">
    <location>
        <position position="207"/>
    </location>
    <ligand>
        <name>NAD(+)</name>
        <dbReference type="ChEBI" id="CHEBI:57540"/>
    </ligand>
</feature>
<comment type="cofactor">
    <cofactor evidence="15">
        <name>Mg(2+)</name>
        <dbReference type="ChEBI" id="CHEBI:18420"/>
    </cofactor>
    <cofactor evidence="15">
        <name>Mn(2+)</name>
        <dbReference type="ChEBI" id="CHEBI:29035"/>
    </cofactor>
</comment>
<dbReference type="CDD" id="cd17748">
    <property type="entry name" value="BRCT_DNA_ligase_like"/>
    <property type="match status" value="1"/>
</dbReference>
<feature type="binding site" evidence="15">
    <location>
        <position position="509"/>
    </location>
    <ligand>
        <name>Zn(2+)</name>
        <dbReference type="ChEBI" id="CHEBI:29105"/>
    </ligand>
</feature>
<name>F2BFL6_9NEIS</name>
<dbReference type="HOGENOM" id="CLU_007764_2_2_4"/>
<dbReference type="SMART" id="SM00292">
    <property type="entry name" value="BRCT"/>
    <property type="match status" value="1"/>
</dbReference>
<dbReference type="STRING" id="267212.GCA_001063965_01857"/>
<dbReference type="GO" id="GO:0046872">
    <property type="term" value="F:metal ion binding"/>
    <property type="evidence" value="ECO:0007669"/>
    <property type="project" value="UniProtKB-KW"/>
</dbReference>
<dbReference type="Gene3D" id="3.30.470.30">
    <property type="entry name" value="DNA ligase/mRNA capping enzyme"/>
    <property type="match status" value="1"/>
</dbReference>
<feature type="binding site" evidence="15">
    <location>
        <begin position="95"/>
        <end position="99"/>
    </location>
    <ligand>
        <name>NAD(+)</name>
        <dbReference type="ChEBI" id="CHEBI:57540"/>
    </ligand>
</feature>
<dbReference type="InterPro" id="IPR033136">
    <property type="entry name" value="DNA_ligase_CS"/>
</dbReference>